<keyword evidence="4 8" id="KW-0812">Transmembrane</keyword>
<feature type="domain" description="Nucleoside transporter/FeoB GTPase Gate" evidence="11">
    <location>
        <begin position="236"/>
        <end position="331"/>
    </location>
</feature>
<comment type="caution">
    <text evidence="12">The sequence shown here is derived from an EMBL/GenBank/DDBJ whole genome shotgun (WGS) entry which is preliminary data.</text>
</comment>
<dbReference type="Pfam" id="PF07670">
    <property type="entry name" value="Gate"/>
    <property type="match status" value="1"/>
</dbReference>
<dbReference type="Pfam" id="PF07662">
    <property type="entry name" value="Nucleos_tra2_C"/>
    <property type="match status" value="1"/>
</dbReference>
<feature type="domain" description="Concentrative nucleoside transporter C-terminal" evidence="10">
    <location>
        <begin position="338"/>
        <end position="554"/>
    </location>
</feature>
<evidence type="ECO:0000256" key="5">
    <source>
        <dbReference type="ARBA" id="ARBA00022989"/>
    </source>
</evidence>
<evidence type="ECO:0000259" key="9">
    <source>
        <dbReference type="Pfam" id="PF01773"/>
    </source>
</evidence>
<keyword evidence="3" id="KW-1003">Cell membrane</keyword>
<feature type="transmembrane region" description="Helical" evidence="8">
    <location>
        <begin position="390"/>
        <end position="414"/>
    </location>
</feature>
<feature type="compositionally biased region" description="Basic and acidic residues" evidence="7">
    <location>
        <begin position="14"/>
        <end position="24"/>
    </location>
</feature>
<evidence type="ECO:0000256" key="7">
    <source>
        <dbReference type="SAM" id="MobiDB-lite"/>
    </source>
</evidence>
<evidence type="ECO:0000256" key="3">
    <source>
        <dbReference type="ARBA" id="ARBA00022475"/>
    </source>
</evidence>
<evidence type="ECO:0000256" key="6">
    <source>
        <dbReference type="ARBA" id="ARBA00023136"/>
    </source>
</evidence>
<feature type="transmembrane region" description="Helical" evidence="8">
    <location>
        <begin position="172"/>
        <end position="192"/>
    </location>
</feature>
<evidence type="ECO:0000259" key="11">
    <source>
        <dbReference type="Pfam" id="PF07670"/>
    </source>
</evidence>
<evidence type="ECO:0008006" key="14">
    <source>
        <dbReference type="Google" id="ProtNLM"/>
    </source>
</evidence>
<feature type="transmembrane region" description="Helical" evidence="8">
    <location>
        <begin position="502"/>
        <end position="524"/>
    </location>
</feature>
<evidence type="ECO:0000259" key="10">
    <source>
        <dbReference type="Pfam" id="PF07662"/>
    </source>
</evidence>
<dbReference type="Pfam" id="PF01773">
    <property type="entry name" value="Nucleos_tra2_N"/>
    <property type="match status" value="1"/>
</dbReference>
<dbReference type="PANTHER" id="PTHR10590">
    <property type="entry name" value="SODIUM/NUCLEOSIDE COTRANSPORTER"/>
    <property type="match status" value="1"/>
</dbReference>
<organism evidence="12 13">
    <name type="scientific">Smittium simulii</name>
    <dbReference type="NCBI Taxonomy" id="133385"/>
    <lineage>
        <taxon>Eukaryota</taxon>
        <taxon>Fungi</taxon>
        <taxon>Fungi incertae sedis</taxon>
        <taxon>Zoopagomycota</taxon>
        <taxon>Kickxellomycotina</taxon>
        <taxon>Harpellomycetes</taxon>
        <taxon>Harpellales</taxon>
        <taxon>Legeriomycetaceae</taxon>
        <taxon>Smittium</taxon>
    </lineage>
</organism>
<reference evidence="12 13" key="1">
    <citation type="journal article" date="2018" name="MBio">
        <title>Comparative Genomics Reveals the Core Gene Toolbox for the Fungus-Insect Symbiosis.</title>
        <authorList>
            <person name="Wang Y."/>
            <person name="Stata M."/>
            <person name="Wang W."/>
            <person name="Stajich J.E."/>
            <person name="White M.M."/>
            <person name="Moncalvo J.M."/>
        </authorList>
    </citation>
    <scope>NUCLEOTIDE SEQUENCE [LARGE SCALE GENOMIC DNA]</scope>
    <source>
        <strain evidence="12 13">SWE-8-4</strain>
    </source>
</reference>
<comment type="subcellular location">
    <subcellularLocation>
        <location evidence="1">Cell membrane</location>
        <topology evidence="1">Multi-pass membrane protein</topology>
    </subcellularLocation>
</comment>
<feature type="transmembrane region" description="Helical" evidence="8">
    <location>
        <begin position="536"/>
        <end position="556"/>
    </location>
</feature>
<name>A0A2T9YWV8_9FUNG</name>
<dbReference type="GO" id="GO:0015293">
    <property type="term" value="F:symporter activity"/>
    <property type="evidence" value="ECO:0007669"/>
    <property type="project" value="TreeGrafter"/>
</dbReference>
<feature type="domain" description="Concentrative nucleoside transporter N-terminal" evidence="9">
    <location>
        <begin position="153"/>
        <end position="225"/>
    </location>
</feature>
<dbReference type="PANTHER" id="PTHR10590:SF4">
    <property type="entry name" value="SOLUTE CARRIER FAMILY 28 MEMBER 3"/>
    <property type="match status" value="1"/>
</dbReference>
<dbReference type="InterPro" id="IPR011642">
    <property type="entry name" value="Gate_dom"/>
</dbReference>
<dbReference type="InterPro" id="IPR002668">
    <property type="entry name" value="CNT_N_dom"/>
</dbReference>
<keyword evidence="6 8" id="KW-0472">Membrane</keyword>
<proteinExistence type="inferred from homology"/>
<feature type="region of interest" description="Disordered" evidence="7">
    <location>
        <begin position="1"/>
        <end position="24"/>
    </location>
</feature>
<evidence type="ECO:0000256" key="8">
    <source>
        <dbReference type="SAM" id="Phobius"/>
    </source>
</evidence>
<gene>
    <name evidence="12" type="ORF">BB561_000938</name>
</gene>
<dbReference type="STRING" id="133385.A0A2T9YWV8"/>
<evidence type="ECO:0000313" key="12">
    <source>
        <dbReference type="EMBL" id="PVU96832.1"/>
    </source>
</evidence>
<keyword evidence="13" id="KW-1185">Reference proteome</keyword>
<evidence type="ECO:0000256" key="4">
    <source>
        <dbReference type="ARBA" id="ARBA00022692"/>
    </source>
</evidence>
<feature type="transmembrane region" description="Helical" evidence="8">
    <location>
        <begin position="120"/>
        <end position="141"/>
    </location>
</feature>
<feature type="transmembrane region" description="Helical" evidence="8">
    <location>
        <begin position="41"/>
        <end position="61"/>
    </location>
</feature>
<dbReference type="GO" id="GO:0005337">
    <property type="term" value="F:nucleoside transmembrane transporter activity"/>
    <property type="evidence" value="ECO:0007669"/>
    <property type="project" value="InterPro"/>
</dbReference>
<feature type="transmembrane region" description="Helical" evidence="8">
    <location>
        <begin position="420"/>
        <end position="441"/>
    </location>
</feature>
<evidence type="ECO:0000256" key="2">
    <source>
        <dbReference type="ARBA" id="ARBA00009033"/>
    </source>
</evidence>
<dbReference type="Proteomes" id="UP000245383">
    <property type="component" value="Unassembled WGS sequence"/>
</dbReference>
<evidence type="ECO:0000256" key="1">
    <source>
        <dbReference type="ARBA" id="ARBA00004651"/>
    </source>
</evidence>
<feature type="transmembrane region" description="Helical" evidence="8">
    <location>
        <begin position="147"/>
        <end position="165"/>
    </location>
</feature>
<evidence type="ECO:0000313" key="13">
    <source>
        <dbReference type="Proteomes" id="UP000245383"/>
    </source>
</evidence>
<comment type="similarity">
    <text evidence="2">Belongs to the concentrative nucleoside transporter (CNT) (TC 2.A.41) family.</text>
</comment>
<protein>
    <recommendedName>
        <fullName evidence="14">Sodium/nucleoside cotransporter</fullName>
    </recommendedName>
</protein>
<feature type="transmembrane region" description="Helical" evidence="8">
    <location>
        <begin position="73"/>
        <end position="99"/>
    </location>
</feature>
<dbReference type="EMBL" id="MBFR01000023">
    <property type="protein sequence ID" value="PVU96832.1"/>
    <property type="molecule type" value="Genomic_DNA"/>
</dbReference>
<accession>A0A2T9YWV8</accession>
<sequence length="557" mass="60646">MLPTHDFPSPHVSDSIEKPNDESKVQPQKSQLSILFQKFKLPIYLFIWVLLTVYLGFALGLKKRTQMSDILPLIFLYVFIFFKLAGSFVSFSFLSAAVNSFWDNVLMRAINMIPSRFRKYVYGVFLVVLFIVIGLTIPATVNGSRGSRLQSIFGIFVIITVFAITSKHRKHIAWHTVFTGQLLQLILGAIVLKTTAGLQFFKWISDVAGDFLGFSEEGAKFLFGPNVYKDFGNFALSVFPAIIFFVAFIQMVYYLGGMQWLVGRLSMFFTKLMDTSGSESVVAAACPFIGQGESAVLVSSYVEFMTKSELHAIMTSGFSTISGSVLSGYLSLNVDLAYLITSCIMSIPCSLALSKLRYPETEESLTKGQVVAPATEKTDINLLHAAGNGAALGMTLSLMIAASLIAIISILAFINNMLTWFGNFVGIAELTLNLIMGYCLYPLTWLLGIQKSDILTVSKLLGTKLVANEFVAYNILNSPISTDSSVILKSTLSSRSQVITQFALCGFANLSSVGIQIGAIGAIAPSRKADLAQLAFSAMITGFCATCVSAAIAGFLL</sequence>
<dbReference type="GO" id="GO:0005886">
    <property type="term" value="C:plasma membrane"/>
    <property type="evidence" value="ECO:0007669"/>
    <property type="project" value="UniProtKB-SubCell"/>
</dbReference>
<feature type="transmembrane region" description="Helical" evidence="8">
    <location>
        <begin position="310"/>
        <end position="330"/>
    </location>
</feature>
<keyword evidence="5 8" id="KW-1133">Transmembrane helix</keyword>
<dbReference type="InterPro" id="IPR011657">
    <property type="entry name" value="CNT_C_dom"/>
</dbReference>
<dbReference type="AlphaFoldDB" id="A0A2T9YWV8"/>
<dbReference type="OrthoDB" id="6075923at2759"/>
<feature type="transmembrane region" description="Helical" evidence="8">
    <location>
        <begin position="234"/>
        <end position="255"/>
    </location>
</feature>
<dbReference type="InterPro" id="IPR008276">
    <property type="entry name" value="C_nuclsd_transpt"/>
</dbReference>